<accession>A0A1B8TRI4</accession>
<proteinExistence type="predicted"/>
<dbReference type="SUPFAM" id="SSF53187">
    <property type="entry name" value="Zn-dependent exopeptidases"/>
    <property type="match status" value="1"/>
</dbReference>
<dbReference type="Gene3D" id="2.30.42.10">
    <property type="match status" value="1"/>
</dbReference>
<dbReference type="EMBL" id="LSFM01000024">
    <property type="protein sequence ID" value="OBY62287.1"/>
    <property type="molecule type" value="Genomic_DNA"/>
</dbReference>
<gene>
    <name evidence="2" type="ORF">LPB3_13440</name>
</gene>
<dbReference type="InterPro" id="IPR007484">
    <property type="entry name" value="Peptidase_M28"/>
</dbReference>
<dbReference type="RefSeq" id="WP_065320164.1">
    <property type="nucleotide sequence ID" value="NZ_CP017477.1"/>
</dbReference>
<comment type="caution">
    <text evidence="2">The sequence shown here is derived from an EMBL/GenBank/DDBJ whole genome shotgun (WGS) entry which is preliminary data.</text>
</comment>
<evidence type="ECO:0000259" key="1">
    <source>
        <dbReference type="SMART" id="SM00228"/>
    </source>
</evidence>
<dbReference type="KEGG" id="pob:LPB03_13425"/>
<dbReference type="OrthoDB" id="1521787at2"/>
<dbReference type="PANTHER" id="PTHR12147">
    <property type="entry name" value="METALLOPEPTIDASE M28 FAMILY MEMBER"/>
    <property type="match status" value="1"/>
</dbReference>
<sequence>MKNILFFIFLSILISCKPEINQENRIKEDVTFLASDELEGRQTGTEGEKKAAAYISNRFKELGLQPKGTQNYLQPFSFRPKTNPHDEVKFDVNGDGTITGNNILGFLNNNAENTIIIGAHYDHLGFGGEGSLYRDSIKAIHNGADDNASGVAVLLNLAAKLKTKNTNNNYLFMGFSGEEMGLLGSNYFVKNPTIDIKKISYMINMDMVGRMKKDSSLAVYGTGTSPIFKQVLKSHNDNFRLVQQESGVGPSDHTSFYLADIPVLHFFTGQHEDYHKPGDDSEKLNYDGMHLISDYIFNIITDLDDNGKISFRKTKNESEDTPRFKVGLGVIPDYLFDGKGMRIDGISEDKPAQKAGLKKGDIVIKLGDSLVTNMMSYMRALSVFEEGSSTKVVVKRGNEKVEKEINF</sequence>
<evidence type="ECO:0000313" key="2">
    <source>
        <dbReference type="EMBL" id="OBY62287.1"/>
    </source>
</evidence>
<dbReference type="PROSITE" id="PS51257">
    <property type="entry name" value="PROKAR_LIPOPROTEIN"/>
    <property type="match status" value="1"/>
</dbReference>
<protein>
    <submittedName>
        <fullName evidence="2">Peptidase M28</fullName>
    </submittedName>
</protein>
<dbReference type="AlphaFoldDB" id="A0A1B8TRI4"/>
<dbReference type="PANTHER" id="PTHR12147:SF26">
    <property type="entry name" value="PEPTIDASE M28 DOMAIN-CONTAINING PROTEIN"/>
    <property type="match status" value="1"/>
</dbReference>
<dbReference type="Pfam" id="PF04389">
    <property type="entry name" value="Peptidase_M28"/>
    <property type="match status" value="1"/>
</dbReference>
<dbReference type="CDD" id="cd05663">
    <property type="entry name" value="M28_like_PA_PDZ_associated"/>
    <property type="match status" value="1"/>
</dbReference>
<dbReference type="InterPro" id="IPR036034">
    <property type="entry name" value="PDZ_sf"/>
</dbReference>
<evidence type="ECO:0000313" key="3">
    <source>
        <dbReference type="Proteomes" id="UP000092584"/>
    </source>
</evidence>
<dbReference type="Proteomes" id="UP000092584">
    <property type="component" value="Unassembled WGS sequence"/>
</dbReference>
<dbReference type="InterPro" id="IPR045175">
    <property type="entry name" value="M28_fam"/>
</dbReference>
<dbReference type="GO" id="GO:0006508">
    <property type="term" value="P:proteolysis"/>
    <property type="evidence" value="ECO:0007669"/>
    <property type="project" value="InterPro"/>
</dbReference>
<dbReference type="STRING" id="1774273.LPB03_13425"/>
<keyword evidence="3" id="KW-1185">Reference proteome</keyword>
<organism evidence="2 3">
    <name type="scientific">Polaribacter vadi</name>
    <dbReference type="NCBI Taxonomy" id="1774273"/>
    <lineage>
        <taxon>Bacteria</taxon>
        <taxon>Pseudomonadati</taxon>
        <taxon>Bacteroidota</taxon>
        <taxon>Flavobacteriia</taxon>
        <taxon>Flavobacteriales</taxon>
        <taxon>Flavobacteriaceae</taxon>
    </lineage>
</organism>
<reference evidence="3" key="1">
    <citation type="submission" date="2016-02" db="EMBL/GenBank/DDBJ databases">
        <authorList>
            <person name="Shin S.-K."/>
            <person name="Yi H."/>
            <person name="Kim E."/>
        </authorList>
    </citation>
    <scope>NUCLEOTIDE SEQUENCE [LARGE SCALE GENOMIC DNA]</scope>
    <source>
        <strain evidence="3">LPB0003</strain>
    </source>
</reference>
<dbReference type="GO" id="GO:0008235">
    <property type="term" value="F:metalloexopeptidase activity"/>
    <property type="evidence" value="ECO:0007669"/>
    <property type="project" value="InterPro"/>
</dbReference>
<dbReference type="SMART" id="SM00228">
    <property type="entry name" value="PDZ"/>
    <property type="match status" value="1"/>
</dbReference>
<dbReference type="Gene3D" id="3.40.630.10">
    <property type="entry name" value="Zn peptidases"/>
    <property type="match status" value="1"/>
</dbReference>
<dbReference type="Pfam" id="PF13180">
    <property type="entry name" value="PDZ_2"/>
    <property type="match status" value="1"/>
</dbReference>
<feature type="domain" description="PDZ" evidence="1">
    <location>
        <begin position="326"/>
        <end position="398"/>
    </location>
</feature>
<dbReference type="InterPro" id="IPR001478">
    <property type="entry name" value="PDZ"/>
</dbReference>
<dbReference type="SUPFAM" id="SSF50156">
    <property type="entry name" value="PDZ domain-like"/>
    <property type="match status" value="1"/>
</dbReference>
<name>A0A1B8TRI4_9FLAO</name>